<keyword evidence="2" id="KW-1185">Reference proteome</keyword>
<accession>A0AAD9EF97</accession>
<protein>
    <submittedName>
        <fullName evidence="1">Uncharacterized protein</fullName>
    </submittedName>
</protein>
<organism evidence="1 2">
    <name type="scientific">Colletotrichum chrysophilum</name>
    <dbReference type="NCBI Taxonomy" id="1836956"/>
    <lineage>
        <taxon>Eukaryota</taxon>
        <taxon>Fungi</taxon>
        <taxon>Dikarya</taxon>
        <taxon>Ascomycota</taxon>
        <taxon>Pezizomycotina</taxon>
        <taxon>Sordariomycetes</taxon>
        <taxon>Hypocreomycetidae</taxon>
        <taxon>Glomerellales</taxon>
        <taxon>Glomerellaceae</taxon>
        <taxon>Colletotrichum</taxon>
        <taxon>Colletotrichum gloeosporioides species complex</taxon>
    </lineage>
</organism>
<dbReference type="EMBL" id="JAQOWY010000244">
    <property type="protein sequence ID" value="KAK1846198.1"/>
    <property type="molecule type" value="Genomic_DNA"/>
</dbReference>
<gene>
    <name evidence="1" type="ORF">CCHR01_11149</name>
</gene>
<proteinExistence type="predicted"/>
<sequence length="101" mass="10950">MKDVTNLRLCVPVSQGHTSTESGLGCRLHSQGEPLVDDVASRLSPTYRYTMHHRTPQPSLSDPAAACLLSAITYEYCLPSTVMDAPTVDTIVTGERRCNAS</sequence>
<evidence type="ECO:0000313" key="1">
    <source>
        <dbReference type="EMBL" id="KAK1846198.1"/>
    </source>
</evidence>
<reference evidence="1" key="1">
    <citation type="submission" date="2023-01" db="EMBL/GenBank/DDBJ databases">
        <title>Colletotrichum chrysophilum M932 genome sequence.</title>
        <authorList>
            <person name="Baroncelli R."/>
        </authorList>
    </citation>
    <scope>NUCLEOTIDE SEQUENCE</scope>
    <source>
        <strain evidence="1">M932</strain>
    </source>
</reference>
<evidence type="ECO:0000313" key="2">
    <source>
        <dbReference type="Proteomes" id="UP001243330"/>
    </source>
</evidence>
<dbReference type="Proteomes" id="UP001243330">
    <property type="component" value="Unassembled WGS sequence"/>
</dbReference>
<comment type="caution">
    <text evidence="1">The sequence shown here is derived from an EMBL/GenBank/DDBJ whole genome shotgun (WGS) entry which is preliminary data.</text>
</comment>
<name>A0AAD9EF97_9PEZI</name>
<dbReference type="AlphaFoldDB" id="A0AAD9EF97"/>